<gene>
    <name evidence="2" type="ORF">ACFSBI_07815</name>
</gene>
<organism evidence="2 3">
    <name type="scientific">Amnibacterium endophyticum</name>
    <dbReference type="NCBI Taxonomy" id="2109337"/>
    <lineage>
        <taxon>Bacteria</taxon>
        <taxon>Bacillati</taxon>
        <taxon>Actinomycetota</taxon>
        <taxon>Actinomycetes</taxon>
        <taxon>Micrococcales</taxon>
        <taxon>Microbacteriaceae</taxon>
        <taxon>Amnibacterium</taxon>
    </lineage>
</organism>
<evidence type="ECO:0000313" key="3">
    <source>
        <dbReference type="Proteomes" id="UP001597347"/>
    </source>
</evidence>
<dbReference type="Proteomes" id="UP001597347">
    <property type="component" value="Unassembled WGS sequence"/>
</dbReference>
<dbReference type="RefSeq" id="WP_377933692.1">
    <property type="nucleotide sequence ID" value="NZ_JBHUEA010000009.1"/>
</dbReference>
<evidence type="ECO:0000313" key="2">
    <source>
        <dbReference type="EMBL" id="MFD1721452.1"/>
    </source>
</evidence>
<sequence>MSDETQDEPVMDGAQDATDQERLSGLIEQVEADHGDEGPGAMADALRDRLPETRQGDQDAGAQEA</sequence>
<name>A0ABW4LG74_9MICO</name>
<feature type="compositionally biased region" description="Acidic residues" evidence="1">
    <location>
        <begin position="1"/>
        <end position="10"/>
    </location>
</feature>
<dbReference type="EMBL" id="JBHUEA010000009">
    <property type="protein sequence ID" value="MFD1721452.1"/>
    <property type="molecule type" value="Genomic_DNA"/>
</dbReference>
<protein>
    <submittedName>
        <fullName evidence="2">Uncharacterized protein</fullName>
    </submittedName>
</protein>
<feature type="compositionally biased region" description="Basic and acidic residues" evidence="1">
    <location>
        <begin position="45"/>
        <end position="57"/>
    </location>
</feature>
<reference evidence="3" key="1">
    <citation type="journal article" date="2019" name="Int. J. Syst. Evol. Microbiol.">
        <title>The Global Catalogue of Microorganisms (GCM) 10K type strain sequencing project: providing services to taxonomists for standard genome sequencing and annotation.</title>
        <authorList>
            <consortium name="The Broad Institute Genomics Platform"/>
            <consortium name="The Broad Institute Genome Sequencing Center for Infectious Disease"/>
            <person name="Wu L."/>
            <person name="Ma J."/>
        </authorList>
    </citation>
    <scope>NUCLEOTIDE SEQUENCE [LARGE SCALE GENOMIC DNA]</scope>
    <source>
        <strain evidence="3">CGMCC 1.12471</strain>
    </source>
</reference>
<feature type="region of interest" description="Disordered" evidence="1">
    <location>
        <begin position="1"/>
        <end position="65"/>
    </location>
</feature>
<comment type="caution">
    <text evidence="2">The sequence shown here is derived from an EMBL/GenBank/DDBJ whole genome shotgun (WGS) entry which is preliminary data.</text>
</comment>
<accession>A0ABW4LG74</accession>
<proteinExistence type="predicted"/>
<keyword evidence="3" id="KW-1185">Reference proteome</keyword>
<evidence type="ECO:0000256" key="1">
    <source>
        <dbReference type="SAM" id="MobiDB-lite"/>
    </source>
</evidence>